<protein>
    <submittedName>
        <fullName evidence="2">MBL fold metallo-hydrolase</fullName>
    </submittedName>
</protein>
<dbReference type="InterPro" id="IPR001279">
    <property type="entry name" value="Metallo-B-lactamas"/>
</dbReference>
<feature type="domain" description="Metallo-beta-lactamase" evidence="1">
    <location>
        <begin position="30"/>
        <end position="230"/>
    </location>
</feature>
<accession>A0A2W5B9I0</accession>
<proteinExistence type="predicted"/>
<name>A0A2W5B9I0_9CORY</name>
<dbReference type="Pfam" id="PF12706">
    <property type="entry name" value="Lactamase_B_2"/>
    <property type="match status" value="1"/>
</dbReference>
<dbReference type="InterPro" id="IPR036866">
    <property type="entry name" value="RibonucZ/Hydroxyglut_hydro"/>
</dbReference>
<reference evidence="2 3" key="1">
    <citation type="submission" date="2017-11" db="EMBL/GenBank/DDBJ databases">
        <title>Infants hospitalized years apart are colonized by the same room-sourced microbial strains.</title>
        <authorList>
            <person name="Brooks B."/>
            <person name="Olm M.R."/>
            <person name="Firek B.A."/>
            <person name="Baker R."/>
            <person name="Thomas B.C."/>
            <person name="Morowitz M.J."/>
            <person name="Banfield J.F."/>
        </authorList>
    </citation>
    <scope>NUCLEOTIDE SEQUENCE [LARGE SCALE GENOMIC DNA]</scope>
    <source>
        <strain evidence="2">S2_012_000_R3_87</strain>
    </source>
</reference>
<keyword evidence="2" id="KW-0378">Hydrolase</keyword>
<organism evidence="2 3">
    <name type="scientific">Corynebacterium urealyticum</name>
    <dbReference type="NCBI Taxonomy" id="43771"/>
    <lineage>
        <taxon>Bacteria</taxon>
        <taxon>Bacillati</taxon>
        <taxon>Actinomycetota</taxon>
        <taxon>Actinomycetes</taxon>
        <taxon>Mycobacteriales</taxon>
        <taxon>Corynebacteriaceae</taxon>
        <taxon>Corynebacterium</taxon>
    </lineage>
</organism>
<evidence type="ECO:0000259" key="1">
    <source>
        <dbReference type="Pfam" id="PF12706"/>
    </source>
</evidence>
<dbReference type="AlphaFoldDB" id="A0A2W5B9I0"/>
<dbReference type="RefSeq" id="WP_012360713.1">
    <property type="nucleotide sequence ID" value="NZ_CP066064.1"/>
</dbReference>
<dbReference type="CDD" id="cd07716">
    <property type="entry name" value="RNaseZ_short-form-like_MBL-fold"/>
    <property type="match status" value="1"/>
</dbReference>
<dbReference type="Proteomes" id="UP000249451">
    <property type="component" value="Unassembled WGS sequence"/>
</dbReference>
<sequence>MLGCSGSVPGPSAAASGYFLRSAAGEGVVVDLGSGVLKQMQRYEGIDPSDCHVVLSHMHADHCSDVPSLLVWRRYHPFAPASTRHKLIGPSIAAKHIGQASADSPEAPDDLTDTFEVLDHVVGPESDFDAETWPHHTIGDLRIYAVDAIHPTEAYIIRFEDSSGFSVVYSGDTAPTPALARIAAGADVLVCEATWGDGGATMPEGMHLSGAEAGEAAQAAGVGRLVLTHIPPWGDKAATVAAAARHYTGPIEVARPGLRISEQH</sequence>
<evidence type="ECO:0000313" key="2">
    <source>
        <dbReference type="EMBL" id="PZP01997.1"/>
    </source>
</evidence>
<dbReference type="SUPFAM" id="SSF56281">
    <property type="entry name" value="Metallo-hydrolase/oxidoreductase"/>
    <property type="match status" value="1"/>
</dbReference>
<dbReference type="GO" id="GO:0042781">
    <property type="term" value="F:3'-tRNA processing endoribonuclease activity"/>
    <property type="evidence" value="ECO:0007669"/>
    <property type="project" value="TreeGrafter"/>
</dbReference>
<dbReference type="EMBL" id="QFNY01000048">
    <property type="protein sequence ID" value="PZP01997.1"/>
    <property type="molecule type" value="Genomic_DNA"/>
</dbReference>
<evidence type="ECO:0000313" key="3">
    <source>
        <dbReference type="Proteomes" id="UP000249451"/>
    </source>
</evidence>
<dbReference type="PANTHER" id="PTHR46018:SF4">
    <property type="entry name" value="METALLO-HYDROLASE YHFI-RELATED"/>
    <property type="match status" value="1"/>
</dbReference>
<gene>
    <name evidence="2" type="ORF">DI609_03100</name>
</gene>
<comment type="caution">
    <text evidence="2">The sequence shown here is derived from an EMBL/GenBank/DDBJ whole genome shotgun (WGS) entry which is preliminary data.</text>
</comment>
<dbReference type="OMA" id="HIPPWTD"/>
<dbReference type="Gene3D" id="3.60.15.10">
    <property type="entry name" value="Ribonuclease Z/Hydroxyacylglutathione hydrolase-like"/>
    <property type="match status" value="1"/>
</dbReference>
<dbReference type="PANTHER" id="PTHR46018">
    <property type="entry name" value="ZINC PHOSPHODIESTERASE ELAC PROTEIN 1"/>
    <property type="match status" value="1"/>
</dbReference>